<dbReference type="GO" id="GO:0016887">
    <property type="term" value="F:ATP hydrolysis activity"/>
    <property type="evidence" value="ECO:0007669"/>
    <property type="project" value="InterPro"/>
</dbReference>
<dbReference type="RefSeq" id="WP_028930274.1">
    <property type="nucleotide sequence ID" value="NZ_AUII01000009.1"/>
</dbReference>
<evidence type="ECO:0000259" key="6">
    <source>
        <dbReference type="PROSITE" id="PS50893"/>
    </source>
</evidence>
<keyword evidence="8" id="KW-1185">Reference proteome</keyword>
<evidence type="ECO:0000313" key="8">
    <source>
        <dbReference type="Proteomes" id="UP000321328"/>
    </source>
</evidence>
<evidence type="ECO:0000256" key="2">
    <source>
        <dbReference type="ARBA" id="ARBA00022448"/>
    </source>
</evidence>
<feature type="domain" description="ABC transporter" evidence="6">
    <location>
        <begin position="2"/>
        <end position="227"/>
    </location>
</feature>
<dbReference type="SUPFAM" id="SSF52540">
    <property type="entry name" value="P-loop containing nucleoside triphosphate hydrolases"/>
    <property type="match status" value="1"/>
</dbReference>
<keyword evidence="3" id="KW-0547">Nucleotide-binding</keyword>
<dbReference type="InterPro" id="IPR017871">
    <property type="entry name" value="ABC_transporter-like_CS"/>
</dbReference>
<dbReference type="STRING" id="1123024.GCA_000423625_02478"/>
<dbReference type="PANTHER" id="PTHR43335:SF4">
    <property type="entry name" value="ABC TRANSPORTER, ATP-BINDING PROTEIN"/>
    <property type="match status" value="1"/>
</dbReference>
<dbReference type="GO" id="GO:0005524">
    <property type="term" value="F:ATP binding"/>
    <property type="evidence" value="ECO:0007669"/>
    <property type="project" value="UniProtKB-KW"/>
</dbReference>
<dbReference type="AlphaFoldDB" id="A0A511D3Y5"/>
<proteinExistence type="inferred from homology"/>
<evidence type="ECO:0000256" key="3">
    <source>
        <dbReference type="ARBA" id="ARBA00022741"/>
    </source>
</evidence>
<dbReference type="PROSITE" id="PS00211">
    <property type="entry name" value="ABC_TRANSPORTER_1"/>
    <property type="match status" value="1"/>
</dbReference>
<dbReference type="Gene3D" id="3.40.50.300">
    <property type="entry name" value="P-loop containing nucleotide triphosphate hydrolases"/>
    <property type="match status" value="1"/>
</dbReference>
<reference evidence="7 8" key="1">
    <citation type="submission" date="2019-07" db="EMBL/GenBank/DDBJ databases">
        <title>Whole genome shotgun sequence of Pseudonocardia asaccharolytica NBRC 16224.</title>
        <authorList>
            <person name="Hosoyama A."/>
            <person name="Uohara A."/>
            <person name="Ohji S."/>
            <person name="Ichikawa N."/>
        </authorList>
    </citation>
    <scope>NUCLEOTIDE SEQUENCE [LARGE SCALE GENOMIC DNA]</scope>
    <source>
        <strain evidence="7 8">NBRC 16224</strain>
    </source>
</reference>
<dbReference type="InterPro" id="IPR003439">
    <property type="entry name" value="ABC_transporter-like_ATP-bd"/>
</dbReference>
<evidence type="ECO:0000256" key="4">
    <source>
        <dbReference type="ARBA" id="ARBA00022840"/>
    </source>
</evidence>
<protein>
    <submittedName>
        <fullName evidence="7">ABC transporter ATP-binding protein</fullName>
    </submittedName>
</protein>
<dbReference type="OrthoDB" id="9804819at2"/>
<dbReference type="InterPro" id="IPR027417">
    <property type="entry name" value="P-loop_NTPase"/>
</dbReference>
<dbReference type="PANTHER" id="PTHR43335">
    <property type="entry name" value="ABC TRANSPORTER, ATP-BINDING PROTEIN"/>
    <property type="match status" value="1"/>
</dbReference>
<comment type="caution">
    <text evidence="7">The sequence shown here is derived from an EMBL/GenBank/DDBJ whole genome shotgun (WGS) entry which is preliminary data.</text>
</comment>
<accession>A0A511D3Y5</accession>
<dbReference type="InterPro" id="IPR003593">
    <property type="entry name" value="AAA+_ATPase"/>
</dbReference>
<comment type="similarity">
    <text evidence="1">Belongs to the ABC transporter superfamily.</text>
</comment>
<keyword evidence="4 7" id="KW-0067">ATP-binding</keyword>
<dbReference type="PROSITE" id="PS50893">
    <property type="entry name" value="ABC_TRANSPORTER_2"/>
    <property type="match status" value="1"/>
</dbReference>
<keyword evidence="2" id="KW-0813">Transport</keyword>
<dbReference type="Pfam" id="PF00005">
    <property type="entry name" value="ABC_tran"/>
    <property type="match status" value="1"/>
</dbReference>
<sequence>MIEASDLTKRYGPTVAVDDLSFVVKPGRVTGFLGPNGAGKSTTMRMILGLDRPTGGQVLIDGRRYGELEHPLRTVGALLDARWAHPNRSARSHLRWLARSNQLPRSRVDEVLDLVGLSSVADKRAGGFSLGMSQRLGIAGALLGDPQVLLFDEPVNGLDPEGILWIRQLMQGLAAEGRTVLVSSHLLSEMALTASDLVVIGRGRLIAQASTAEFVDAAAGQSILVRSPRSDRLSVLLTANGASVVADPGDGPPALLVTGVTAEQIGDTAAANGIALHELSPRRGSLEEAFMQITGDDVEYASGSGNGRHRNENNPVGATS</sequence>
<organism evidence="7 8">
    <name type="scientific">Pseudonocardia asaccharolytica DSM 44247 = NBRC 16224</name>
    <dbReference type="NCBI Taxonomy" id="1123024"/>
    <lineage>
        <taxon>Bacteria</taxon>
        <taxon>Bacillati</taxon>
        <taxon>Actinomycetota</taxon>
        <taxon>Actinomycetes</taxon>
        <taxon>Pseudonocardiales</taxon>
        <taxon>Pseudonocardiaceae</taxon>
        <taxon>Pseudonocardia</taxon>
    </lineage>
</organism>
<evidence type="ECO:0000256" key="5">
    <source>
        <dbReference type="SAM" id="MobiDB-lite"/>
    </source>
</evidence>
<gene>
    <name evidence="7" type="ORF">PA7_21410</name>
</gene>
<name>A0A511D3Y5_9PSEU</name>
<dbReference type="CDD" id="cd03268">
    <property type="entry name" value="ABC_BcrA_bacitracin_resist"/>
    <property type="match status" value="1"/>
</dbReference>
<feature type="region of interest" description="Disordered" evidence="5">
    <location>
        <begin position="298"/>
        <end position="320"/>
    </location>
</feature>
<dbReference type="EMBL" id="BJVI01000018">
    <property type="protein sequence ID" value="GEL18304.1"/>
    <property type="molecule type" value="Genomic_DNA"/>
</dbReference>
<evidence type="ECO:0000256" key="1">
    <source>
        <dbReference type="ARBA" id="ARBA00005417"/>
    </source>
</evidence>
<dbReference type="Proteomes" id="UP000321328">
    <property type="component" value="Unassembled WGS sequence"/>
</dbReference>
<evidence type="ECO:0000313" key="7">
    <source>
        <dbReference type="EMBL" id="GEL18304.1"/>
    </source>
</evidence>
<dbReference type="SMART" id="SM00382">
    <property type="entry name" value="AAA"/>
    <property type="match status" value="1"/>
</dbReference>